<sequence length="151" mass="16262">MWTLTEQHDVDRPIVYGYLRLHRSTPERQAALTVTLAQYCDQHELRLCGIFIERRPESVDAPAFAGLLDVLLLSGAYGVVLPSARHLGGKQVAARRREQLKATGARLLFVRGPLRTALRRSDLAGVPGTAEPGVAAATTRGPATPSASGPV</sequence>
<evidence type="ECO:0008006" key="4">
    <source>
        <dbReference type="Google" id="ProtNLM"/>
    </source>
</evidence>
<evidence type="ECO:0000313" key="2">
    <source>
        <dbReference type="EMBL" id="MCK2214041.1"/>
    </source>
</evidence>
<gene>
    <name evidence="2" type="ORF">MF672_009600</name>
</gene>
<keyword evidence="3" id="KW-1185">Reference proteome</keyword>
<dbReference type="RefSeq" id="WP_242373375.1">
    <property type="nucleotide sequence ID" value="NZ_JAKRKC020000001.1"/>
</dbReference>
<evidence type="ECO:0000256" key="1">
    <source>
        <dbReference type="SAM" id="MobiDB-lite"/>
    </source>
</evidence>
<accession>A0ABT0FP31</accession>
<proteinExistence type="predicted"/>
<dbReference type="EMBL" id="JAKRKC020000001">
    <property type="protein sequence ID" value="MCK2214041.1"/>
    <property type="molecule type" value="Genomic_DNA"/>
</dbReference>
<dbReference type="Proteomes" id="UP001317259">
    <property type="component" value="Unassembled WGS sequence"/>
</dbReference>
<name>A0ABT0FP31_9ACTN</name>
<protein>
    <recommendedName>
        <fullName evidence="4">Resolvase/invertase-type recombinase catalytic domain-containing protein</fullName>
    </recommendedName>
</protein>
<reference evidence="2 3" key="1">
    <citation type="submission" date="2022-04" db="EMBL/GenBank/DDBJ databases">
        <title>Genome draft of Actinomadura sp. ATCC 31491.</title>
        <authorList>
            <person name="Shi X."/>
            <person name="Du Y."/>
        </authorList>
    </citation>
    <scope>NUCLEOTIDE SEQUENCE [LARGE SCALE GENOMIC DNA]</scope>
    <source>
        <strain evidence="2 3">ATCC 31491</strain>
    </source>
</reference>
<comment type="caution">
    <text evidence="2">The sequence shown here is derived from an EMBL/GenBank/DDBJ whole genome shotgun (WGS) entry which is preliminary data.</text>
</comment>
<feature type="region of interest" description="Disordered" evidence="1">
    <location>
        <begin position="129"/>
        <end position="151"/>
    </location>
</feature>
<organism evidence="2 3">
    <name type="scientific">Actinomadura luzonensis</name>
    <dbReference type="NCBI Taxonomy" id="2805427"/>
    <lineage>
        <taxon>Bacteria</taxon>
        <taxon>Bacillati</taxon>
        <taxon>Actinomycetota</taxon>
        <taxon>Actinomycetes</taxon>
        <taxon>Streptosporangiales</taxon>
        <taxon>Thermomonosporaceae</taxon>
        <taxon>Actinomadura</taxon>
    </lineage>
</organism>
<evidence type="ECO:0000313" key="3">
    <source>
        <dbReference type="Proteomes" id="UP001317259"/>
    </source>
</evidence>